<gene>
    <name evidence="2" type="ORF">MCM1_2461</name>
</gene>
<keyword evidence="1" id="KW-1133">Transmembrane helix</keyword>
<name>A0A0G3CBU3_METBA</name>
<reference evidence="2 3" key="2">
    <citation type="journal article" date="2015" name="Stand. Genomic Sci.">
        <title>The complete genome sequence of the rumen methanogen Methanosarcina barkeri CM1.</title>
        <authorList>
            <person name="Lambie S.C."/>
            <person name="Kelly W.J."/>
            <person name="Leahy S.C."/>
            <person name="Li D."/>
            <person name="Reilly K."/>
            <person name="McAllister T.A."/>
            <person name="Valle E.R."/>
            <person name="Attwood G.T."/>
            <person name="Altermann E."/>
        </authorList>
    </citation>
    <scope>NUCLEOTIDE SEQUENCE [LARGE SCALE GENOMIC DNA]</scope>
    <source>
        <strain evidence="2 3">CM1</strain>
    </source>
</reference>
<evidence type="ECO:0000313" key="3">
    <source>
        <dbReference type="Proteomes" id="UP000035331"/>
    </source>
</evidence>
<accession>A0A0G3CBU3</accession>
<keyword evidence="1" id="KW-0812">Transmembrane</keyword>
<protein>
    <recommendedName>
        <fullName evidence="4">Transmembrane protein</fullName>
    </recommendedName>
</protein>
<dbReference type="EMBL" id="CP008746">
    <property type="protein sequence ID" value="AKJ39476.1"/>
    <property type="molecule type" value="Genomic_DNA"/>
</dbReference>
<feature type="transmembrane region" description="Helical" evidence="1">
    <location>
        <begin position="9"/>
        <end position="26"/>
    </location>
</feature>
<keyword evidence="1" id="KW-0472">Membrane</keyword>
<dbReference type="Proteomes" id="UP000035331">
    <property type="component" value="Chromosome"/>
</dbReference>
<evidence type="ECO:0000256" key="1">
    <source>
        <dbReference type="SAM" id="Phobius"/>
    </source>
</evidence>
<evidence type="ECO:0000313" key="2">
    <source>
        <dbReference type="EMBL" id="AKJ39476.1"/>
    </source>
</evidence>
<feature type="transmembrane region" description="Helical" evidence="1">
    <location>
        <begin position="38"/>
        <end position="57"/>
    </location>
</feature>
<dbReference type="PATRIC" id="fig|796385.3.peg.3024"/>
<evidence type="ECO:0008006" key="4">
    <source>
        <dbReference type="Google" id="ProtNLM"/>
    </source>
</evidence>
<sequence length="62" mass="7149">MANHELKGKIIFSLCLLLMIVFNYYYSNPQNNCASCALWLGFLMGIFVVLSHIYRITGKFKV</sequence>
<reference evidence="3" key="1">
    <citation type="submission" date="2014-06" db="EMBL/GenBank/DDBJ databases">
        <title>The complete genome sequence of Methanosarcina barkeri CM1.</title>
        <authorList>
            <consortium name="Pastoral Greenhouse Gas Research Consortium"/>
            <person name="Lambie S.C."/>
            <person name="Leahy S.C."/>
            <person name="Kelly W.J."/>
            <person name="Li D."/>
            <person name="Reilly K."/>
            <person name="Attwood G.T."/>
            <person name="Altermann E."/>
        </authorList>
    </citation>
    <scope>NUCLEOTIDE SEQUENCE [LARGE SCALE GENOMIC DNA]</scope>
    <source>
        <strain evidence="3">CM1</strain>
    </source>
</reference>
<organism evidence="2 3">
    <name type="scientific">Methanosarcina barkeri CM1</name>
    <dbReference type="NCBI Taxonomy" id="796385"/>
    <lineage>
        <taxon>Archaea</taxon>
        <taxon>Methanobacteriati</taxon>
        <taxon>Methanobacteriota</taxon>
        <taxon>Stenosarchaea group</taxon>
        <taxon>Methanomicrobia</taxon>
        <taxon>Methanosarcinales</taxon>
        <taxon>Methanosarcinaceae</taxon>
        <taxon>Methanosarcina</taxon>
    </lineage>
</organism>
<dbReference type="AlphaFoldDB" id="A0A0G3CBU3"/>
<proteinExistence type="predicted"/>